<feature type="zinc finger region" description="C3H1-type" evidence="5">
    <location>
        <begin position="416"/>
        <end position="444"/>
    </location>
</feature>
<dbReference type="SMART" id="SM00356">
    <property type="entry name" value="ZnF_C3H1"/>
    <property type="match status" value="2"/>
</dbReference>
<reference evidence="8 9" key="2">
    <citation type="journal article" date="2014" name="J. Gen. Appl. Microbiol.">
        <title>The early diverging ascomycetous budding yeast Saitoella complicata has three histone deacetylases belonging to the Clr6, Hos2, and Rpd3 lineages.</title>
        <authorList>
            <person name="Nishida H."/>
            <person name="Matsumoto T."/>
            <person name="Kondo S."/>
            <person name="Hamamoto M."/>
            <person name="Yoshikawa H."/>
        </authorList>
    </citation>
    <scope>NUCLEOTIDE SEQUENCE [LARGE SCALE GENOMIC DNA]</scope>
    <source>
        <strain evidence="8 9">NRRL Y-17804</strain>
    </source>
</reference>
<dbReference type="EMBL" id="BACD03000003">
    <property type="protein sequence ID" value="GAO46386.1"/>
    <property type="molecule type" value="Genomic_DNA"/>
</dbReference>
<sequence>MSIQTSPFVNESATDYFVKQRPLSNQFYQSGNPIRVAVARSLPCSPYLHHQDTSNTGSYFPSVNAQQDKSTPAGSSCRDRAPPLTAYSSIAESPFFAPHATSDAATAYQSSGATFRIDEGVPIPANADFQNAAASMAAKPAFNLSTRALLARQRRSGAVPQSASAPSETTGGGGPSLSYPPGHGLGMSSMSLRRSLLSMGTVTMPEGLTPESSAKSSPLLERDVSVGQGGIGMGMGIGLGLGFGNGSLPSPRYSPLLRTVQMPCTPASADRERYSPPRTGHGQSAYFTPTSTHSTAQVQGYFDIPVVQSHAPILEAHRASMTSLSMPRSGIAGVRYVPTPPAPLESGLSPGSVMMSPSLSTGVKFDSSGKKIEIKKDLYKTELCKSWEVNGSCRYGNKCQFAHGQTQLKSVQRHPRYKTEPCETFIMTGSCPYGDRCCFLHTHDLAVITESYAKKQRRARAASMGALSPQQIATELAGLRISGVSYPQPTFYEVQTLTQNVRQDVWSPTSTDTGGSISPAYSRSTSCSTNTAITTGGMPTLSGATAFLVLATPPVSSPSYFTGYPPPAAVRDMKSPSMMGMAMTKGGSPQQQQHQLQQQPMMRRY</sequence>
<evidence type="ECO:0000256" key="3">
    <source>
        <dbReference type="ARBA" id="ARBA00022771"/>
    </source>
</evidence>
<dbReference type="AlphaFoldDB" id="A0A0E9N9L1"/>
<evidence type="ECO:0000259" key="7">
    <source>
        <dbReference type="PROSITE" id="PS50103"/>
    </source>
</evidence>
<keyword evidence="4 5" id="KW-0862">Zinc</keyword>
<feature type="compositionally biased region" description="Polar residues" evidence="6">
    <location>
        <begin position="159"/>
        <end position="169"/>
    </location>
</feature>
<evidence type="ECO:0000313" key="8">
    <source>
        <dbReference type="EMBL" id="GAO46386.1"/>
    </source>
</evidence>
<evidence type="ECO:0000256" key="4">
    <source>
        <dbReference type="ARBA" id="ARBA00022833"/>
    </source>
</evidence>
<keyword evidence="1 5" id="KW-0479">Metal-binding</keyword>
<evidence type="ECO:0000256" key="2">
    <source>
        <dbReference type="ARBA" id="ARBA00022737"/>
    </source>
</evidence>
<dbReference type="PANTHER" id="PTHR12547:SF18">
    <property type="entry name" value="PROTEIN TIS11"/>
    <property type="match status" value="1"/>
</dbReference>
<gene>
    <name evidence="8" type="ORF">G7K_0617-t1</name>
</gene>
<comment type="caution">
    <text evidence="8">The sequence shown here is derived from an EMBL/GenBank/DDBJ whole genome shotgun (WGS) entry which is preliminary data.</text>
</comment>
<keyword evidence="2" id="KW-0677">Repeat</keyword>
<protein>
    <recommendedName>
        <fullName evidence="7">C3H1-type domain-containing protein</fullName>
    </recommendedName>
</protein>
<dbReference type="InterPro" id="IPR036855">
    <property type="entry name" value="Znf_CCCH_sf"/>
</dbReference>
<keyword evidence="3 5" id="KW-0863">Zinc-finger</keyword>
<evidence type="ECO:0000313" key="9">
    <source>
        <dbReference type="Proteomes" id="UP000033140"/>
    </source>
</evidence>
<reference evidence="8 9" key="3">
    <citation type="journal article" date="2015" name="Genome Announc.">
        <title>Draft Genome Sequence of the Archiascomycetous Yeast Saitoella complicata.</title>
        <authorList>
            <person name="Yamauchi K."/>
            <person name="Kondo S."/>
            <person name="Hamamoto M."/>
            <person name="Takahashi Y."/>
            <person name="Ogura Y."/>
            <person name="Hayashi T."/>
            <person name="Nishida H."/>
        </authorList>
    </citation>
    <scope>NUCLEOTIDE SEQUENCE [LARGE SCALE GENOMIC DNA]</scope>
    <source>
        <strain evidence="8 9">NRRL Y-17804</strain>
    </source>
</reference>
<dbReference type="InterPro" id="IPR045877">
    <property type="entry name" value="ZFP36-like"/>
</dbReference>
<evidence type="ECO:0000256" key="5">
    <source>
        <dbReference type="PROSITE-ProRule" id="PRU00723"/>
    </source>
</evidence>
<name>A0A0E9N9L1_SAICN</name>
<organism evidence="8 9">
    <name type="scientific">Saitoella complicata (strain BCRC 22490 / CBS 7301 / JCM 7358 / NBRC 10748 / NRRL Y-17804)</name>
    <dbReference type="NCBI Taxonomy" id="698492"/>
    <lineage>
        <taxon>Eukaryota</taxon>
        <taxon>Fungi</taxon>
        <taxon>Dikarya</taxon>
        <taxon>Ascomycota</taxon>
        <taxon>Taphrinomycotina</taxon>
        <taxon>Taphrinomycotina incertae sedis</taxon>
        <taxon>Saitoella</taxon>
    </lineage>
</organism>
<feature type="compositionally biased region" description="Low complexity" evidence="6">
    <location>
        <begin position="176"/>
        <end position="185"/>
    </location>
</feature>
<dbReference type="Gene3D" id="4.10.1000.10">
    <property type="entry name" value="Zinc finger, CCCH-type"/>
    <property type="match status" value="2"/>
</dbReference>
<proteinExistence type="predicted"/>
<dbReference type="Pfam" id="PF00642">
    <property type="entry name" value="zf-CCCH"/>
    <property type="match status" value="2"/>
</dbReference>
<dbReference type="SUPFAM" id="SSF90229">
    <property type="entry name" value="CCCH zinc finger"/>
    <property type="match status" value="2"/>
</dbReference>
<dbReference type="FunFam" id="4.10.1000.10:FF:000001">
    <property type="entry name" value="zinc finger CCCH domain-containing protein 15-like"/>
    <property type="match status" value="1"/>
</dbReference>
<dbReference type="GO" id="GO:0003729">
    <property type="term" value="F:mRNA binding"/>
    <property type="evidence" value="ECO:0007669"/>
    <property type="project" value="InterPro"/>
</dbReference>
<reference evidence="8 9" key="1">
    <citation type="journal article" date="2011" name="J. Gen. Appl. Microbiol.">
        <title>Draft genome sequencing of the enigmatic yeast Saitoella complicata.</title>
        <authorList>
            <person name="Nishida H."/>
            <person name="Hamamoto M."/>
            <person name="Sugiyama J."/>
        </authorList>
    </citation>
    <scope>NUCLEOTIDE SEQUENCE [LARGE SCALE GENOMIC DNA]</scope>
    <source>
        <strain evidence="8 9">NRRL Y-17804</strain>
    </source>
</reference>
<keyword evidence="9" id="KW-1185">Reference proteome</keyword>
<dbReference type="InterPro" id="IPR000571">
    <property type="entry name" value="Znf_CCCH"/>
</dbReference>
<accession>A0A0E9N9L1</accession>
<dbReference type="PANTHER" id="PTHR12547">
    <property type="entry name" value="CCCH ZINC FINGER/TIS11-RELATED"/>
    <property type="match status" value="1"/>
</dbReference>
<evidence type="ECO:0000256" key="6">
    <source>
        <dbReference type="SAM" id="MobiDB-lite"/>
    </source>
</evidence>
<evidence type="ECO:0000256" key="1">
    <source>
        <dbReference type="ARBA" id="ARBA00022723"/>
    </source>
</evidence>
<feature type="region of interest" description="Disordered" evidence="6">
    <location>
        <begin position="582"/>
        <end position="605"/>
    </location>
</feature>
<feature type="domain" description="C3H1-type" evidence="7">
    <location>
        <begin position="416"/>
        <end position="444"/>
    </location>
</feature>
<dbReference type="STRING" id="698492.A0A0E9N9L1"/>
<feature type="domain" description="C3H1-type" evidence="7">
    <location>
        <begin position="378"/>
        <end position="406"/>
    </location>
</feature>
<dbReference type="GO" id="GO:0008270">
    <property type="term" value="F:zinc ion binding"/>
    <property type="evidence" value="ECO:0007669"/>
    <property type="project" value="UniProtKB-KW"/>
</dbReference>
<dbReference type="Proteomes" id="UP000033140">
    <property type="component" value="Unassembled WGS sequence"/>
</dbReference>
<feature type="region of interest" description="Disordered" evidence="6">
    <location>
        <begin position="153"/>
        <end position="185"/>
    </location>
</feature>
<feature type="compositionally biased region" description="Low complexity" evidence="6">
    <location>
        <begin position="590"/>
        <end position="599"/>
    </location>
</feature>
<dbReference type="PROSITE" id="PS50103">
    <property type="entry name" value="ZF_C3H1"/>
    <property type="match status" value="2"/>
</dbReference>
<feature type="zinc finger region" description="C3H1-type" evidence="5">
    <location>
        <begin position="378"/>
        <end position="406"/>
    </location>
</feature>